<keyword evidence="15" id="KW-0325">Glycoprotein</keyword>
<evidence type="ECO:0000256" key="8">
    <source>
        <dbReference type="ARBA" id="ARBA00022737"/>
    </source>
</evidence>
<evidence type="ECO:0000256" key="10">
    <source>
        <dbReference type="ARBA" id="ARBA00022840"/>
    </source>
</evidence>
<protein>
    <recommendedName>
        <fullName evidence="5 17">adenylate cyclase</fullName>
        <ecNumber evidence="5 17">4.6.1.1</ecNumber>
    </recommendedName>
</protein>
<feature type="transmembrane region" description="Helical" evidence="20">
    <location>
        <begin position="625"/>
        <end position="647"/>
    </location>
</feature>
<evidence type="ECO:0000256" key="17">
    <source>
        <dbReference type="PIRNR" id="PIRNR039050"/>
    </source>
</evidence>
<comment type="function">
    <text evidence="17">Catalyzes the formation of the signaling molecule cAMP in response to G-protein signaling.</text>
</comment>
<evidence type="ECO:0000256" key="4">
    <source>
        <dbReference type="ARBA" id="ARBA00004141"/>
    </source>
</evidence>
<evidence type="ECO:0000256" key="19">
    <source>
        <dbReference type="SAM" id="MobiDB-lite"/>
    </source>
</evidence>
<dbReference type="Pfam" id="PF00211">
    <property type="entry name" value="Guanylate_cyc"/>
    <property type="match status" value="2"/>
</dbReference>
<comment type="cofactor">
    <cofactor evidence="3 17">
        <name>Mg(2+)</name>
        <dbReference type="ChEBI" id="CHEBI:18420"/>
    </cofactor>
</comment>
<feature type="transmembrane region" description="Helical" evidence="20">
    <location>
        <begin position="190"/>
        <end position="210"/>
    </location>
</feature>
<evidence type="ECO:0000256" key="16">
    <source>
        <dbReference type="ARBA" id="ARBA00023239"/>
    </source>
</evidence>
<dbReference type="OrthoDB" id="10261550at2759"/>
<dbReference type="RefSeq" id="XP_023384268.1">
    <property type="nucleotide sequence ID" value="XM_023528500.1"/>
</dbReference>
<dbReference type="GO" id="GO:0005524">
    <property type="term" value="F:ATP binding"/>
    <property type="evidence" value="ECO:0007669"/>
    <property type="project" value="UniProtKB-UniRule"/>
</dbReference>
<dbReference type="InterPro" id="IPR001054">
    <property type="entry name" value="A/G_cyclase"/>
</dbReference>
<keyword evidence="8" id="KW-0677">Repeat</keyword>
<comment type="catalytic activity">
    <reaction evidence="1 17">
        <text>ATP = 3',5'-cyclic AMP + diphosphate</text>
        <dbReference type="Rhea" id="RHEA:15389"/>
        <dbReference type="ChEBI" id="CHEBI:30616"/>
        <dbReference type="ChEBI" id="CHEBI:33019"/>
        <dbReference type="ChEBI" id="CHEBI:58165"/>
        <dbReference type="EC" id="4.6.1.1"/>
    </reaction>
</comment>
<keyword evidence="22" id="KW-1185">Reference proteome</keyword>
<keyword evidence="14 17" id="KW-0472">Membrane</keyword>
<dbReference type="PANTHER" id="PTHR45627">
    <property type="entry name" value="ADENYLATE CYCLASE TYPE 1"/>
    <property type="match status" value="1"/>
</dbReference>
<evidence type="ECO:0000313" key="23">
    <source>
        <dbReference type="RefSeq" id="XP_023384268.1"/>
    </source>
</evidence>
<feature type="transmembrane region" description="Helical" evidence="20">
    <location>
        <begin position="169"/>
        <end position="185"/>
    </location>
</feature>
<feature type="transmembrane region" description="Helical" evidence="20">
    <location>
        <begin position="593"/>
        <end position="613"/>
    </location>
</feature>
<feature type="transmembrane region" description="Helical" evidence="20">
    <location>
        <begin position="801"/>
        <end position="818"/>
    </location>
</feature>
<comment type="subcellular location">
    <subcellularLocation>
        <location evidence="4">Membrane</location>
        <topology evidence="4">Multi-pass membrane protein</topology>
    </subcellularLocation>
</comment>
<dbReference type="SMART" id="SM00044">
    <property type="entry name" value="CYCc"/>
    <property type="match status" value="2"/>
</dbReference>
<evidence type="ECO:0000256" key="5">
    <source>
        <dbReference type="ARBA" id="ARBA00012201"/>
    </source>
</evidence>
<feature type="domain" description="Guanylate cyclase" evidence="21">
    <location>
        <begin position="322"/>
        <end position="406"/>
    </location>
</feature>
<evidence type="ECO:0000256" key="7">
    <source>
        <dbReference type="ARBA" id="ARBA00022723"/>
    </source>
</evidence>
<dbReference type="CTD" id="109"/>
<evidence type="ECO:0000256" key="3">
    <source>
        <dbReference type="ARBA" id="ARBA00001946"/>
    </source>
</evidence>
<dbReference type="InterPro" id="IPR030672">
    <property type="entry name" value="Adcy"/>
</dbReference>
<dbReference type="InterPro" id="IPR018297">
    <property type="entry name" value="A/G_cyclase_CS"/>
</dbReference>
<feature type="transmembrane region" description="Helical" evidence="20">
    <location>
        <begin position="668"/>
        <end position="693"/>
    </location>
</feature>
<feature type="transmembrane region" description="Helical" evidence="20">
    <location>
        <begin position="138"/>
        <end position="157"/>
    </location>
</feature>
<evidence type="ECO:0000256" key="2">
    <source>
        <dbReference type="ARBA" id="ARBA00001936"/>
    </source>
</evidence>
<keyword evidence="11 17" id="KW-0460">Magnesium</keyword>
<evidence type="ECO:0000256" key="11">
    <source>
        <dbReference type="ARBA" id="ARBA00022842"/>
    </source>
</evidence>
<dbReference type="PANTHER" id="PTHR45627:SF30">
    <property type="entry name" value="ADENYLATE CYCLASE TYPE 3"/>
    <property type="match status" value="1"/>
</dbReference>
<keyword evidence="12 20" id="KW-1133">Transmembrane helix</keyword>
<accession>A0A6P6CAB0</accession>
<dbReference type="GO" id="GO:0007189">
    <property type="term" value="P:adenylate cyclase-activating G protein-coupled receptor signaling pathway"/>
    <property type="evidence" value="ECO:0007669"/>
    <property type="project" value="TreeGrafter"/>
</dbReference>
<evidence type="ECO:0000256" key="14">
    <source>
        <dbReference type="ARBA" id="ARBA00023136"/>
    </source>
</evidence>
<evidence type="ECO:0000256" key="1">
    <source>
        <dbReference type="ARBA" id="ARBA00001593"/>
    </source>
</evidence>
<dbReference type="InterPro" id="IPR032628">
    <property type="entry name" value="AC_N"/>
</dbReference>
<name>A0A6P6CAB0_PTEVA</name>
<feature type="transmembrane region" description="Helical" evidence="20">
    <location>
        <begin position="230"/>
        <end position="247"/>
    </location>
</feature>
<organism evidence="22 23">
    <name type="scientific">Pteropus vampyrus</name>
    <name type="common">Large flying fox</name>
    <dbReference type="NCBI Taxonomy" id="132908"/>
    <lineage>
        <taxon>Eukaryota</taxon>
        <taxon>Metazoa</taxon>
        <taxon>Chordata</taxon>
        <taxon>Craniata</taxon>
        <taxon>Vertebrata</taxon>
        <taxon>Euteleostomi</taxon>
        <taxon>Mammalia</taxon>
        <taxon>Eutheria</taxon>
        <taxon>Laurasiatheria</taxon>
        <taxon>Chiroptera</taxon>
        <taxon>Yinpterochiroptera</taxon>
        <taxon>Pteropodoidea</taxon>
        <taxon>Pteropodidae</taxon>
        <taxon>Pteropodinae</taxon>
        <taxon>Pteropus</taxon>
    </lineage>
</organism>
<proteinExistence type="inferred from homology"/>
<feature type="transmembrane region" description="Helical" evidence="20">
    <location>
        <begin position="78"/>
        <end position="100"/>
    </location>
</feature>
<reference evidence="23" key="1">
    <citation type="submission" date="2025-08" db="UniProtKB">
        <authorList>
            <consortium name="RefSeq"/>
        </authorList>
    </citation>
    <scope>IDENTIFICATION</scope>
    <source>
        <tissue evidence="23">Kidney</tissue>
    </source>
</reference>
<evidence type="ECO:0000256" key="6">
    <source>
        <dbReference type="ARBA" id="ARBA00022692"/>
    </source>
</evidence>
<dbReference type="GO" id="GO:0035556">
    <property type="term" value="P:intracellular signal transduction"/>
    <property type="evidence" value="ECO:0007669"/>
    <property type="project" value="InterPro"/>
</dbReference>
<dbReference type="GeneID" id="105289813"/>
<feature type="transmembrane region" description="Helical" evidence="20">
    <location>
        <begin position="737"/>
        <end position="755"/>
    </location>
</feature>
<keyword evidence="16 17" id="KW-0456">Lyase</keyword>
<evidence type="ECO:0000256" key="12">
    <source>
        <dbReference type="ARBA" id="ARBA00022989"/>
    </source>
</evidence>
<dbReference type="InterPro" id="IPR029787">
    <property type="entry name" value="Nucleotide_cyclase"/>
</dbReference>
<keyword evidence="9 17" id="KW-0547">Nucleotide-binding</keyword>
<evidence type="ECO:0000256" key="9">
    <source>
        <dbReference type="ARBA" id="ARBA00022741"/>
    </source>
</evidence>
<dbReference type="AlphaFoldDB" id="A0A6P6CAB0"/>
<evidence type="ECO:0000313" key="22">
    <source>
        <dbReference type="Proteomes" id="UP000515202"/>
    </source>
</evidence>
<dbReference type="Gene3D" id="3.30.70.1230">
    <property type="entry name" value="Nucleotide cyclase"/>
    <property type="match status" value="2"/>
</dbReference>
<gene>
    <name evidence="23" type="primary">ADCY3</name>
</gene>
<dbReference type="GO" id="GO:0005886">
    <property type="term" value="C:plasma membrane"/>
    <property type="evidence" value="ECO:0007669"/>
    <property type="project" value="InterPro"/>
</dbReference>
<dbReference type="Pfam" id="PF16214">
    <property type="entry name" value="AC_N"/>
    <property type="match status" value="1"/>
</dbReference>
<dbReference type="PROSITE" id="PS50125">
    <property type="entry name" value="GUANYLATE_CYCLASE_2"/>
    <property type="match status" value="2"/>
</dbReference>
<feature type="region of interest" description="Disordered" evidence="19">
    <location>
        <begin position="466"/>
        <end position="524"/>
    </location>
</feature>
<dbReference type="EC" id="4.6.1.1" evidence="5 17"/>
<keyword evidence="6 20" id="KW-0812">Transmembrane</keyword>
<evidence type="ECO:0000256" key="20">
    <source>
        <dbReference type="SAM" id="Phobius"/>
    </source>
</evidence>
<comment type="similarity">
    <text evidence="17 18">Belongs to the adenylyl cyclase class-4/guanylyl cyclase family.</text>
</comment>
<evidence type="ECO:0000256" key="18">
    <source>
        <dbReference type="RuleBase" id="RU000405"/>
    </source>
</evidence>
<dbReference type="CDD" id="cd07302">
    <property type="entry name" value="CHD"/>
    <property type="match status" value="2"/>
</dbReference>
<dbReference type="PIRSF" id="PIRSF039050">
    <property type="entry name" value="Ade_cyc"/>
    <property type="match status" value="1"/>
</dbReference>
<comment type="cofactor">
    <cofactor evidence="2">
        <name>Mn(2+)</name>
        <dbReference type="ChEBI" id="CHEBI:29035"/>
    </cofactor>
</comment>
<dbReference type="KEGG" id="pvp:105289813"/>
<evidence type="ECO:0000259" key="21">
    <source>
        <dbReference type="PROSITE" id="PS50125"/>
    </source>
</evidence>
<evidence type="ECO:0000256" key="13">
    <source>
        <dbReference type="ARBA" id="ARBA00022998"/>
    </source>
</evidence>
<feature type="domain" description="Guanylate cyclase" evidence="21">
    <location>
        <begin position="884"/>
        <end position="1036"/>
    </location>
</feature>
<dbReference type="GO" id="GO:0046872">
    <property type="term" value="F:metal ion binding"/>
    <property type="evidence" value="ECO:0007669"/>
    <property type="project" value="UniProtKB-KW"/>
</dbReference>
<dbReference type="FunFam" id="3.30.70.1230:FF:000006">
    <property type="entry name" value="Adenylate cyclase"/>
    <property type="match status" value="1"/>
</dbReference>
<sequence length="1105" mass="123747">MPRNQGFSDPEYSAEYSAEYSVSLPSDPERGVGRTHEISVRNSGSCLCLPRFMRLTFVPESLENLYQTYFKRQRHETLLVLVVFAALFDCYVVVMCAVVFSRDQLAPLVVAGIWLLLDIVLFVLCKKGLLPDRVTRKVVPYLLWLLITAQIFSYLGLNFARAHAASDTVGWQAFFVFSFFITLPLSLSPIVVISVVSCMVHTLVLGVTVAQQQQDGLKGMQLLREILASVSLYLCAVIVGITSYYMADRKHRKAFLEARQSLEVKMNLEEQSQQQVRLFGVAQGSPGLELGFRSYGWGAGPVRRGLGTTAPARPFQKYHQLRIKILGDCYYCICGLPDYREDHAVCSILMGLAMVEAISYVREKTKTGVDMRVGVHTGTVLGGVLGQKRWQYDVWSTDVTVANKMEAGGIPGRVHISQSTLDCLKGEFDVEPGDGGSRCDYLDEKGIETYLIIASKPEVKKTAVQNGLNGSALPNGAPPSSQPSSPALIETKEPNGSVHASGSTSEEPEEQGAQADNPSFPNPRRRLRLQDLADRVVDASEDEHELNQLLNEALLERESAQVVKKRNTFLLSMRFMEPEMETRYSVEKEKQSGAAFSCSCVVLLCAALGEMLVDPWLMTNYVTFVVGEVLLLILTICSLAAIFPQAFPKKLVAFSTWIDRTRWARNTWAMLAIFILVMANVVDMLSCLQYYTGPSNGTAGMEMEDGCTENPKYYNYVAVLSLIATIMLVQVSHMVKLTLMLLITGAVAVVNIYAWCPIFDEYDRRRFQEHDFPVVALEKMQILSTAGLNGTDRLPLLPSKYSMTAMIFVMMLSFYYFSRHVEKLARTLFLWKIEVHDQKERVYEMRRWNEALVTNMLPEHVARHFLGSKKRDEELYSQSYDEIGVMFASLPNFADFYTEESINNGGIECLRFLNEIISDFDSLLDNPKFRVITKIKTIGSTYMAASGVTPDVNTNGFTSSNKEEKSDKERWQHLADLADFALAMKDTLTNINNQSFNNFMLRIGMNKGGVLAGVIGARKPHYDIWGNTVNVASRMESTGVMGNIQVVEDTQAILREYGFRFVRRGPIFVKGKGELLTFFLKGRDKPATFPNGSSVTLPHQVVDNS</sequence>
<dbReference type="GO" id="GO:0006171">
    <property type="term" value="P:cAMP biosynthetic process"/>
    <property type="evidence" value="ECO:0007669"/>
    <property type="project" value="UniProtKB-KW"/>
</dbReference>
<feature type="transmembrane region" description="Helical" evidence="20">
    <location>
        <begin position="713"/>
        <end position="730"/>
    </location>
</feature>
<dbReference type="PROSITE" id="PS00452">
    <property type="entry name" value="GUANYLATE_CYCLASE_1"/>
    <property type="match status" value="2"/>
</dbReference>
<evidence type="ECO:0000256" key="15">
    <source>
        <dbReference type="ARBA" id="ARBA00023180"/>
    </source>
</evidence>
<dbReference type="SUPFAM" id="SSF55073">
    <property type="entry name" value="Nucleotide cyclase"/>
    <property type="match status" value="2"/>
</dbReference>
<keyword evidence="7 17" id="KW-0479">Metal-binding</keyword>
<keyword evidence="13 17" id="KW-0115">cAMP biosynthesis</keyword>
<dbReference type="GO" id="GO:0004016">
    <property type="term" value="F:adenylate cyclase activity"/>
    <property type="evidence" value="ECO:0007669"/>
    <property type="project" value="UniProtKB-EC"/>
</dbReference>
<dbReference type="Proteomes" id="UP000515202">
    <property type="component" value="Unplaced"/>
</dbReference>
<feature type="transmembrane region" description="Helical" evidence="20">
    <location>
        <begin position="106"/>
        <end position="126"/>
    </location>
</feature>
<keyword evidence="10 17" id="KW-0067">ATP-binding</keyword>